<evidence type="ECO:0000313" key="1">
    <source>
        <dbReference type="EMBL" id="CEO90797.1"/>
    </source>
</evidence>
<proteinExistence type="predicted"/>
<dbReference type="Proteomes" id="UP000203896">
    <property type="component" value="Segment"/>
</dbReference>
<dbReference type="KEGG" id="vg:23301228"/>
<keyword evidence="2" id="KW-1185">Reference proteome</keyword>
<dbReference type="GeneID" id="23301228"/>
<dbReference type="Gene3D" id="3.40.50.150">
    <property type="entry name" value="Vaccinia Virus protein VP39"/>
    <property type="match status" value="1"/>
</dbReference>
<sequence length="238" mass="27361">MKQKLIFCNFDGSGIMGLEWAKAGHKVVCFNADDADHGTYKKYNTRFEHPNITYVNTWIDLNWLERAMDLEWGKPDIIFAFPPCTNLAVSGAAHFERKKREQGPLIQVHDVRAAKITAYLGEWLGVPYMIENPVSVISSMWRKPDYMFHPWEYGGYLPEDDKHPTFPEYIAARDMYPKKTCLWTGQGFIMPEKKPLHINKGYSKQHSKLGGKGTRTKTIRSLTPRGFAKAVFEANKDL</sequence>
<dbReference type="OrthoDB" id="14606at10239"/>
<gene>
    <name evidence="1" type="ORF">BN201_0194</name>
</gene>
<dbReference type="EMBL" id="HE978309">
    <property type="protein sequence ID" value="CEO90797.1"/>
    <property type="molecule type" value="Genomic_DNA"/>
</dbReference>
<name>A0A0B7MSY8_9CAUD</name>
<dbReference type="RefSeq" id="YP_009118877.1">
    <property type="nucleotide sequence ID" value="NC_025425.1"/>
</dbReference>
<protein>
    <submittedName>
        <fullName evidence="1">Uncharacterized protein</fullName>
    </submittedName>
</protein>
<dbReference type="InterPro" id="IPR029063">
    <property type="entry name" value="SAM-dependent_MTases_sf"/>
</dbReference>
<organism evidence="1 2">
    <name type="scientific">Enterobacteria phage GEC-3S</name>
    <dbReference type="NCBI Taxonomy" id="1222338"/>
    <lineage>
        <taxon>Viruses</taxon>
        <taxon>Duplodnaviria</taxon>
        <taxon>Heunggongvirae</taxon>
        <taxon>Uroviricota</taxon>
        <taxon>Caudoviricetes</taxon>
        <taxon>Pantevenvirales</taxon>
        <taxon>Straboviridae</taxon>
        <taxon>Krischvirus</taxon>
        <taxon>Krischvirus gec3s</taxon>
    </lineage>
</organism>
<evidence type="ECO:0000313" key="2">
    <source>
        <dbReference type="Proteomes" id="UP000203896"/>
    </source>
</evidence>
<accession>A0A0B7MSY8</accession>
<dbReference type="SUPFAM" id="SSF53335">
    <property type="entry name" value="S-adenosyl-L-methionine-dependent methyltransferases"/>
    <property type="match status" value="1"/>
</dbReference>
<reference evidence="1 2" key="1">
    <citation type="submission" date="2012-08" db="EMBL/GenBank/DDBJ databases">
        <title>Selection and characterization of a candidate therapeutic bacteriophage that lyses the German Escherichia coli O104:H4 outbreak strain.</title>
        <authorList>
            <person name="Merabishvilli M."/>
            <person name="De Vos D."/>
            <person name="Verbeken G."/>
            <person name="Kropinski A."/>
            <person name="Vandenheuvel D."/>
            <person name="Lavigne R."/>
            <person name="Wattiau P."/>
            <person name="Mast J."/>
            <person name="Ragimbeau C."/>
            <person name="Mossong J."/>
            <person name="Scheres J."/>
            <person name="Chanishvili N."/>
            <person name="Vaneechoutte M."/>
            <person name="Pirnay J.P."/>
        </authorList>
    </citation>
    <scope>NUCLEOTIDE SEQUENCE [LARGE SCALE GENOMIC DNA]</scope>
</reference>